<reference evidence="1" key="1">
    <citation type="submission" date="2022-07" db="EMBL/GenBank/DDBJ databases">
        <authorList>
            <person name="Macas J."/>
            <person name="Novak P."/>
            <person name="Neumann P."/>
        </authorList>
    </citation>
    <scope>NUCLEOTIDE SEQUENCE</scope>
</reference>
<accession>A0AAV0FEP4</accession>
<dbReference type="EMBL" id="CAMAPF010000979">
    <property type="protein sequence ID" value="CAH9133963.1"/>
    <property type="molecule type" value="Genomic_DNA"/>
</dbReference>
<keyword evidence="2" id="KW-1185">Reference proteome</keyword>
<proteinExistence type="predicted"/>
<evidence type="ECO:0000313" key="2">
    <source>
        <dbReference type="Proteomes" id="UP001152523"/>
    </source>
</evidence>
<comment type="caution">
    <text evidence="1">The sequence shown here is derived from an EMBL/GenBank/DDBJ whole genome shotgun (WGS) entry which is preliminary data.</text>
</comment>
<sequence length="134" mass="14585">MLLLYIHMQIHIKASYSHCQSSGGVERRVDCSGQCGLCADPGEPLAHIFQPCSKRGMDGVVLEMDWSRCNLFLGAGTEGVQFEKKGRFSETHLGMLGPPVREKPSSMAEFFIFGAPIYAQDRGVCEGLDSIAGS</sequence>
<dbReference type="Proteomes" id="UP001152523">
    <property type="component" value="Unassembled WGS sequence"/>
</dbReference>
<evidence type="ECO:0000313" key="1">
    <source>
        <dbReference type="EMBL" id="CAH9133963.1"/>
    </source>
</evidence>
<name>A0AAV0FEP4_9ASTE</name>
<organism evidence="1 2">
    <name type="scientific">Cuscuta epithymum</name>
    <dbReference type="NCBI Taxonomy" id="186058"/>
    <lineage>
        <taxon>Eukaryota</taxon>
        <taxon>Viridiplantae</taxon>
        <taxon>Streptophyta</taxon>
        <taxon>Embryophyta</taxon>
        <taxon>Tracheophyta</taxon>
        <taxon>Spermatophyta</taxon>
        <taxon>Magnoliopsida</taxon>
        <taxon>eudicotyledons</taxon>
        <taxon>Gunneridae</taxon>
        <taxon>Pentapetalae</taxon>
        <taxon>asterids</taxon>
        <taxon>lamiids</taxon>
        <taxon>Solanales</taxon>
        <taxon>Convolvulaceae</taxon>
        <taxon>Cuscuteae</taxon>
        <taxon>Cuscuta</taxon>
        <taxon>Cuscuta subgen. Cuscuta</taxon>
    </lineage>
</organism>
<gene>
    <name evidence="1" type="ORF">CEPIT_LOCUS33350</name>
</gene>
<protein>
    <submittedName>
        <fullName evidence="1">Uncharacterized protein</fullName>
    </submittedName>
</protein>
<dbReference type="AlphaFoldDB" id="A0AAV0FEP4"/>